<name>A0A399EP02_9DEIN</name>
<proteinExistence type="predicted"/>
<evidence type="ECO:0000256" key="1">
    <source>
        <dbReference type="SAM" id="MobiDB-lite"/>
    </source>
</evidence>
<comment type="caution">
    <text evidence="2">The sequence shown here is derived from an EMBL/GenBank/DDBJ whole genome shotgun (WGS) entry which is preliminary data.</text>
</comment>
<keyword evidence="3" id="KW-1185">Reference proteome</keyword>
<feature type="region of interest" description="Disordered" evidence="1">
    <location>
        <begin position="171"/>
        <end position="249"/>
    </location>
</feature>
<gene>
    <name evidence="2" type="ORF">Mrose_02286</name>
</gene>
<evidence type="ECO:0000313" key="3">
    <source>
        <dbReference type="Proteomes" id="UP000265341"/>
    </source>
</evidence>
<feature type="region of interest" description="Disordered" evidence="1">
    <location>
        <begin position="114"/>
        <end position="151"/>
    </location>
</feature>
<feature type="compositionally biased region" description="Basic and acidic residues" evidence="1">
    <location>
        <begin position="204"/>
        <end position="215"/>
    </location>
</feature>
<evidence type="ECO:0000313" key="2">
    <source>
        <dbReference type="EMBL" id="RIH85326.1"/>
    </source>
</evidence>
<reference evidence="2 3" key="1">
    <citation type="submission" date="2018-08" db="EMBL/GenBank/DDBJ databases">
        <title>Meiothermus roseus NBRC 110900 genome sequencing project.</title>
        <authorList>
            <person name="Da Costa M.S."/>
            <person name="Albuquerque L."/>
            <person name="Raposo P."/>
            <person name="Froufe H.J.C."/>
            <person name="Barroso C.S."/>
            <person name="Egas C."/>
        </authorList>
    </citation>
    <scope>NUCLEOTIDE SEQUENCE [LARGE SCALE GENOMIC DNA]</scope>
    <source>
        <strain evidence="2 3">NBRC 110900</strain>
    </source>
</reference>
<sequence>MGPGGGLQAREPLALLQLQHGPLGIGQQDLAPQGLLTLGQRGVVHGHQDAQHPPAHPLQGNAQVGLGPHLGGQAVLGEECGDPLAILAEPPGEDVGAGGALEGVLEGLATVNRHRQGPVGGEEPVEESPAHPQALPQRPHQGLEVTGGHPGQALQRRAHPALGQGQAVALEGPREHSPQALGQGHLEGGKGLAPAPRLGVGHPEGPHGHPQDALHRVGPQSRGLHGARREGRPRGVLHHQRGPAGPNPASPAFLPRIEAGLIEGLDLAPHPTRPQEPPGLLSLGVGPDRRAPAAHRLGQEPGEALSQRLGVVLLRHQQSSLQQQAGLQVVAGALEGGGPGLGQRLHPAGFLGGVGRSAPGRNQHPQRFPVRAREASDDLTPAGAGAASGRSVNPWIAGHIGHYLGPLPQGHPGNTPVGR</sequence>
<accession>A0A399EP02</accession>
<dbReference type="Proteomes" id="UP000265341">
    <property type="component" value="Unassembled WGS sequence"/>
</dbReference>
<organism evidence="2 3">
    <name type="scientific">Calidithermus roseus</name>
    <dbReference type="NCBI Taxonomy" id="1644118"/>
    <lineage>
        <taxon>Bacteria</taxon>
        <taxon>Thermotogati</taxon>
        <taxon>Deinococcota</taxon>
        <taxon>Deinococci</taxon>
        <taxon>Thermales</taxon>
        <taxon>Thermaceae</taxon>
        <taxon>Calidithermus</taxon>
    </lineage>
</organism>
<dbReference type="AlphaFoldDB" id="A0A399EP02"/>
<dbReference type="EMBL" id="QWLA01000044">
    <property type="protein sequence ID" value="RIH85326.1"/>
    <property type="molecule type" value="Genomic_DNA"/>
</dbReference>
<protein>
    <submittedName>
        <fullName evidence="2">Uncharacterized protein</fullName>
    </submittedName>
</protein>
<feature type="region of interest" description="Disordered" evidence="1">
    <location>
        <begin position="355"/>
        <end position="390"/>
    </location>
</feature>